<comment type="caution">
    <text evidence="14">The sequence shown here is derived from an EMBL/GenBank/DDBJ whole genome shotgun (WGS) entry which is preliminary data.</text>
</comment>
<dbReference type="SUPFAM" id="SSF55205">
    <property type="entry name" value="EPT/RTPC-like"/>
    <property type="match status" value="1"/>
</dbReference>
<dbReference type="AlphaFoldDB" id="A0A2M7R926"/>
<organism evidence="14 15">
    <name type="scientific">Candidatus Nealsonbacteria bacterium CG_4_10_14_0_8_um_filter_35_10</name>
    <dbReference type="NCBI Taxonomy" id="1974683"/>
    <lineage>
        <taxon>Bacteria</taxon>
        <taxon>Candidatus Nealsoniibacteriota</taxon>
    </lineage>
</organism>
<dbReference type="Gene3D" id="3.65.10.10">
    <property type="entry name" value="Enolpyruvate transferase domain"/>
    <property type="match status" value="2"/>
</dbReference>
<evidence type="ECO:0000259" key="13">
    <source>
        <dbReference type="Pfam" id="PF00275"/>
    </source>
</evidence>
<sequence length="421" mass="46372">MADKFLIKGGKKLEGEVEVSGYKNSAGACLAAALLTDEEVILDNLPLVEDIFTIIEVLKGMGAKIDWLDGRKIKISTKDLDPEKIDFEKIGQTRLSVLLIGPLLARFKKFKISHPGGDRIGLRPITAHLEALKKLGAKIENEGNFYFFEGENLRGNEIILKEFSVTATENLMLSAVLTPGKTIIKGAAAEPQVQDLGLLLQKMGARIAGLGTHTILILGVEKLKGCPHQIIPDLLEAGTFITIGAVTPGEILIKNIIPEHLDLFLDKLEEIGVQFEKGKDFVRVGDLQKNFRAARVQALPYPGFQTDLLPIIVPLLTQANGKSLVHDPLYENRFNYIQEIKKMGADIEIVDPHRVFVYGKTPLSGRKIESWDIRAGASLVITALLARGETEIDGVYQIDRGYEKIEQKLQKLGADIKRISA</sequence>
<dbReference type="GO" id="GO:0008360">
    <property type="term" value="P:regulation of cell shape"/>
    <property type="evidence" value="ECO:0007669"/>
    <property type="project" value="UniProtKB-KW"/>
</dbReference>
<evidence type="ECO:0000256" key="12">
    <source>
        <dbReference type="HAMAP-Rule" id="MF_00111"/>
    </source>
</evidence>
<evidence type="ECO:0000256" key="9">
    <source>
        <dbReference type="ARBA" id="ARBA00023316"/>
    </source>
</evidence>
<evidence type="ECO:0000313" key="14">
    <source>
        <dbReference type="EMBL" id="PIY91043.1"/>
    </source>
</evidence>
<accession>A0A2M7R926</accession>
<comment type="catalytic activity">
    <reaction evidence="11 12">
        <text>phosphoenolpyruvate + UDP-N-acetyl-alpha-D-glucosamine = UDP-N-acetyl-3-O-(1-carboxyvinyl)-alpha-D-glucosamine + phosphate</text>
        <dbReference type="Rhea" id="RHEA:18681"/>
        <dbReference type="ChEBI" id="CHEBI:43474"/>
        <dbReference type="ChEBI" id="CHEBI:57705"/>
        <dbReference type="ChEBI" id="CHEBI:58702"/>
        <dbReference type="ChEBI" id="CHEBI:68483"/>
        <dbReference type="EC" id="2.5.1.7"/>
    </reaction>
</comment>
<dbReference type="PANTHER" id="PTHR43783:SF1">
    <property type="entry name" value="UDP-N-ACETYLGLUCOSAMINE 1-CARBOXYVINYLTRANSFERASE"/>
    <property type="match status" value="1"/>
</dbReference>
<feature type="active site" description="Proton donor" evidence="12">
    <location>
        <position position="118"/>
    </location>
</feature>
<reference evidence="15" key="1">
    <citation type="submission" date="2017-09" db="EMBL/GenBank/DDBJ databases">
        <title>Depth-based differentiation of microbial function through sediment-hosted aquifers and enrichment of novel symbionts in the deep terrestrial subsurface.</title>
        <authorList>
            <person name="Probst A.J."/>
            <person name="Ladd B."/>
            <person name="Jarett J.K."/>
            <person name="Geller-Mcgrath D.E."/>
            <person name="Sieber C.M.K."/>
            <person name="Emerson J.B."/>
            <person name="Anantharaman K."/>
            <person name="Thomas B.C."/>
            <person name="Malmstrom R."/>
            <person name="Stieglmeier M."/>
            <person name="Klingl A."/>
            <person name="Woyke T."/>
            <person name="Ryan C.M."/>
            <person name="Banfield J.F."/>
        </authorList>
    </citation>
    <scope>NUCLEOTIDE SEQUENCE [LARGE SCALE GENOMIC DNA]</scope>
</reference>
<comment type="pathway">
    <text evidence="2 12">Cell wall biogenesis; peptidoglycan biosynthesis.</text>
</comment>
<keyword evidence="6 12" id="KW-0133">Cell shape</keyword>
<comment type="function">
    <text evidence="12">Cell wall formation. Adds enolpyruvyl to UDP-N-acetylglucosamine.</text>
</comment>
<evidence type="ECO:0000256" key="6">
    <source>
        <dbReference type="ARBA" id="ARBA00022960"/>
    </source>
</evidence>
<comment type="similarity">
    <text evidence="10 12">Belongs to the EPSP synthase family. MurA subfamily.</text>
</comment>
<dbReference type="PANTHER" id="PTHR43783">
    <property type="entry name" value="UDP-N-ACETYLGLUCOSAMINE 1-CARBOXYVINYLTRANSFERASE"/>
    <property type="match status" value="1"/>
</dbReference>
<dbReference type="InterPro" id="IPR050068">
    <property type="entry name" value="MurA_subfamily"/>
</dbReference>
<gene>
    <name evidence="12 14" type="primary">murA</name>
    <name evidence="14" type="ORF">COY72_00255</name>
</gene>
<dbReference type="InterPro" id="IPR036968">
    <property type="entry name" value="Enolpyruvate_Tfrase_sf"/>
</dbReference>
<keyword evidence="5 12" id="KW-0808">Transferase</keyword>
<evidence type="ECO:0000256" key="4">
    <source>
        <dbReference type="ARBA" id="ARBA00022618"/>
    </source>
</evidence>
<evidence type="ECO:0000256" key="2">
    <source>
        <dbReference type="ARBA" id="ARBA00004752"/>
    </source>
</evidence>
<dbReference type="NCBIfam" id="TIGR01072">
    <property type="entry name" value="murA"/>
    <property type="match status" value="1"/>
</dbReference>
<dbReference type="GO" id="GO:0071555">
    <property type="term" value="P:cell wall organization"/>
    <property type="evidence" value="ECO:0007669"/>
    <property type="project" value="UniProtKB-KW"/>
</dbReference>
<dbReference type="EC" id="2.5.1.7" evidence="12"/>
<dbReference type="CDD" id="cd01555">
    <property type="entry name" value="UdpNAET"/>
    <property type="match status" value="1"/>
</dbReference>
<evidence type="ECO:0000256" key="5">
    <source>
        <dbReference type="ARBA" id="ARBA00022679"/>
    </source>
</evidence>
<keyword evidence="3 12" id="KW-0963">Cytoplasm</keyword>
<evidence type="ECO:0000256" key="11">
    <source>
        <dbReference type="ARBA" id="ARBA00047527"/>
    </source>
</evidence>
<feature type="binding site" evidence="12">
    <location>
        <begin position="23"/>
        <end position="24"/>
    </location>
    <ligand>
        <name>phosphoenolpyruvate</name>
        <dbReference type="ChEBI" id="CHEBI:58702"/>
    </ligand>
</feature>
<evidence type="ECO:0000256" key="3">
    <source>
        <dbReference type="ARBA" id="ARBA00022490"/>
    </source>
</evidence>
<dbReference type="GO" id="GO:0009252">
    <property type="term" value="P:peptidoglycan biosynthetic process"/>
    <property type="evidence" value="ECO:0007669"/>
    <property type="project" value="UniProtKB-UniRule"/>
</dbReference>
<keyword evidence="9 12" id="KW-0961">Cell wall biogenesis/degradation</keyword>
<dbReference type="UniPathway" id="UPA00219"/>
<dbReference type="GO" id="GO:0051301">
    <property type="term" value="P:cell division"/>
    <property type="evidence" value="ECO:0007669"/>
    <property type="project" value="UniProtKB-KW"/>
</dbReference>
<evidence type="ECO:0000256" key="10">
    <source>
        <dbReference type="ARBA" id="ARBA00038367"/>
    </source>
</evidence>
<feature type="binding site" evidence="12">
    <location>
        <position position="94"/>
    </location>
    <ligand>
        <name>UDP-N-acetyl-alpha-D-glucosamine</name>
        <dbReference type="ChEBI" id="CHEBI:57705"/>
    </ligand>
</feature>
<evidence type="ECO:0000313" key="15">
    <source>
        <dbReference type="Proteomes" id="UP000230055"/>
    </source>
</evidence>
<dbReference type="InterPro" id="IPR001986">
    <property type="entry name" value="Enolpyruvate_Tfrase_dom"/>
</dbReference>
<dbReference type="InterPro" id="IPR005750">
    <property type="entry name" value="UDP_GlcNAc_COvinyl_MurA"/>
</dbReference>
<proteinExistence type="inferred from homology"/>
<protein>
    <recommendedName>
        <fullName evidence="12">UDP-N-acetylglucosamine 1-carboxyvinyltransferase</fullName>
        <ecNumber evidence="12">2.5.1.7</ecNumber>
    </recommendedName>
    <alternativeName>
        <fullName evidence="12">Enoylpyruvate transferase</fullName>
    </alternativeName>
    <alternativeName>
        <fullName evidence="12">UDP-N-acetylglucosamine enolpyruvyl transferase</fullName>
        <shortName evidence="12">EPT</shortName>
    </alternativeName>
</protein>
<dbReference type="GO" id="GO:0008760">
    <property type="term" value="F:UDP-N-acetylglucosamine 1-carboxyvinyltransferase activity"/>
    <property type="evidence" value="ECO:0007669"/>
    <property type="project" value="UniProtKB-UniRule"/>
</dbReference>
<dbReference type="HAMAP" id="MF_00111">
    <property type="entry name" value="MurA"/>
    <property type="match status" value="1"/>
</dbReference>
<feature type="binding site" evidence="12">
    <location>
        <position position="329"/>
    </location>
    <ligand>
        <name>UDP-N-acetyl-alpha-D-glucosamine</name>
        <dbReference type="ChEBI" id="CHEBI:57705"/>
    </ligand>
</feature>
<name>A0A2M7R926_9BACT</name>
<keyword evidence="8 12" id="KW-0131">Cell cycle</keyword>
<feature type="domain" description="Enolpyruvate transferase" evidence="13">
    <location>
        <begin position="8"/>
        <end position="409"/>
    </location>
</feature>
<comment type="subcellular location">
    <subcellularLocation>
        <location evidence="1 12">Cytoplasm</location>
    </subcellularLocation>
</comment>
<evidence type="ECO:0000256" key="7">
    <source>
        <dbReference type="ARBA" id="ARBA00022984"/>
    </source>
</evidence>
<feature type="binding site" evidence="12">
    <location>
        <position position="307"/>
    </location>
    <ligand>
        <name>UDP-N-acetyl-alpha-D-glucosamine</name>
        <dbReference type="ChEBI" id="CHEBI:57705"/>
    </ligand>
</feature>
<dbReference type="GO" id="GO:0019277">
    <property type="term" value="P:UDP-N-acetylgalactosamine biosynthetic process"/>
    <property type="evidence" value="ECO:0007669"/>
    <property type="project" value="InterPro"/>
</dbReference>
<dbReference type="EMBL" id="PFLX01000007">
    <property type="protein sequence ID" value="PIY91043.1"/>
    <property type="molecule type" value="Genomic_DNA"/>
</dbReference>
<dbReference type="Pfam" id="PF00275">
    <property type="entry name" value="EPSP_synthase"/>
    <property type="match status" value="1"/>
</dbReference>
<comment type="caution">
    <text evidence="12">Lacks conserved residue(s) required for the propagation of feature annotation.</text>
</comment>
<dbReference type="GO" id="GO:0005737">
    <property type="term" value="C:cytoplasm"/>
    <property type="evidence" value="ECO:0007669"/>
    <property type="project" value="UniProtKB-SubCell"/>
</dbReference>
<keyword evidence="4 12" id="KW-0132">Cell division</keyword>
<evidence type="ECO:0000256" key="8">
    <source>
        <dbReference type="ARBA" id="ARBA00023306"/>
    </source>
</evidence>
<dbReference type="NCBIfam" id="NF006873">
    <property type="entry name" value="PRK09369.1"/>
    <property type="match status" value="1"/>
</dbReference>
<dbReference type="Proteomes" id="UP000230055">
    <property type="component" value="Unassembled WGS sequence"/>
</dbReference>
<dbReference type="InterPro" id="IPR013792">
    <property type="entry name" value="RNA3'P_cycl/enolpyr_Trfase_a/b"/>
</dbReference>
<keyword evidence="7 12" id="KW-0573">Peptidoglycan synthesis</keyword>
<evidence type="ECO:0000256" key="1">
    <source>
        <dbReference type="ARBA" id="ARBA00004496"/>
    </source>
</evidence>